<dbReference type="GO" id="GO:0009403">
    <property type="term" value="P:toxin biosynthetic process"/>
    <property type="evidence" value="ECO:0007669"/>
    <property type="project" value="InterPro"/>
</dbReference>
<feature type="transmembrane region" description="Helical" evidence="5">
    <location>
        <begin position="6"/>
        <end position="24"/>
    </location>
</feature>
<dbReference type="PANTHER" id="PTHR37306">
    <property type="entry name" value="COLICIN V PRODUCTION PROTEIN"/>
    <property type="match status" value="1"/>
</dbReference>
<evidence type="ECO:0000313" key="6">
    <source>
        <dbReference type="EMBL" id="HIR63044.1"/>
    </source>
</evidence>
<sequence>MTVIDIIILVLLALAVFKGIKDGLMRQLGGIVGLILGIFLAGRFSAILSGWLHRVAPTLSENVVKVLSFIVIIVVVCLCVVLLSRLLEKVIKITTLGWINRLLGVLLSVSAVVLLIGVIISVIEYVNTTWFTLISPEQMAKSKGVQIISSITDALFPYLKQLFNS</sequence>
<evidence type="ECO:0000256" key="2">
    <source>
        <dbReference type="ARBA" id="ARBA00022692"/>
    </source>
</evidence>
<comment type="subcellular location">
    <subcellularLocation>
        <location evidence="1">Membrane</location>
        <topology evidence="1">Multi-pass membrane protein</topology>
    </subcellularLocation>
</comment>
<dbReference type="EMBL" id="DVHI01000074">
    <property type="protein sequence ID" value="HIR63044.1"/>
    <property type="molecule type" value="Genomic_DNA"/>
</dbReference>
<evidence type="ECO:0000256" key="5">
    <source>
        <dbReference type="SAM" id="Phobius"/>
    </source>
</evidence>
<evidence type="ECO:0000313" key="7">
    <source>
        <dbReference type="Proteomes" id="UP000886744"/>
    </source>
</evidence>
<evidence type="ECO:0000256" key="3">
    <source>
        <dbReference type="ARBA" id="ARBA00022989"/>
    </source>
</evidence>
<keyword evidence="4 5" id="KW-0472">Membrane</keyword>
<gene>
    <name evidence="6" type="ORF">IAC94_05935</name>
</gene>
<comment type="caution">
    <text evidence="6">The sequence shown here is derived from an EMBL/GenBank/DDBJ whole genome shotgun (WGS) entry which is preliminary data.</text>
</comment>
<dbReference type="GO" id="GO:0016020">
    <property type="term" value="C:membrane"/>
    <property type="evidence" value="ECO:0007669"/>
    <property type="project" value="UniProtKB-SubCell"/>
</dbReference>
<evidence type="ECO:0000256" key="4">
    <source>
        <dbReference type="ARBA" id="ARBA00023136"/>
    </source>
</evidence>
<protein>
    <submittedName>
        <fullName evidence="6">CvpA family protein</fullName>
    </submittedName>
</protein>
<dbReference type="PANTHER" id="PTHR37306:SF1">
    <property type="entry name" value="COLICIN V PRODUCTION PROTEIN"/>
    <property type="match status" value="1"/>
</dbReference>
<name>A0A9D1E1F6_9BACT</name>
<evidence type="ECO:0000256" key="1">
    <source>
        <dbReference type="ARBA" id="ARBA00004141"/>
    </source>
</evidence>
<dbReference type="Pfam" id="PF02674">
    <property type="entry name" value="Colicin_V"/>
    <property type="match status" value="1"/>
</dbReference>
<accession>A0A9D1E1F6</accession>
<dbReference type="InterPro" id="IPR003825">
    <property type="entry name" value="Colicin-V_CvpA"/>
</dbReference>
<dbReference type="Proteomes" id="UP000886744">
    <property type="component" value="Unassembled WGS sequence"/>
</dbReference>
<organism evidence="6 7">
    <name type="scientific">Candidatus Coprenecus avistercoris</name>
    <dbReference type="NCBI Taxonomy" id="2840730"/>
    <lineage>
        <taxon>Bacteria</taxon>
        <taxon>Pseudomonadati</taxon>
        <taxon>Bacteroidota</taxon>
        <taxon>Bacteroidia</taxon>
        <taxon>Bacteroidales</taxon>
        <taxon>Rikenellaceae</taxon>
        <taxon>Rikenellaceae incertae sedis</taxon>
        <taxon>Candidatus Coprenecus</taxon>
    </lineage>
</organism>
<dbReference type="AlphaFoldDB" id="A0A9D1E1F6"/>
<feature type="transmembrane region" description="Helical" evidence="5">
    <location>
        <begin position="31"/>
        <end position="52"/>
    </location>
</feature>
<reference evidence="6" key="1">
    <citation type="submission" date="2020-10" db="EMBL/GenBank/DDBJ databases">
        <authorList>
            <person name="Gilroy R."/>
        </authorList>
    </citation>
    <scope>NUCLEOTIDE SEQUENCE</scope>
    <source>
        <strain evidence="6">ChiHjej13B12-12457</strain>
    </source>
</reference>
<proteinExistence type="predicted"/>
<feature type="transmembrane region" description="Helical" evidence="5">
    <location>
        <begin position="64"/>
        <end position="87"/>
    </location>
</feature>
<reference evidence="6" key="2">
    <citation type="journal article" date="2021" name="PeerJ">
        <title>Extensive microbial diversity within the chicken gut microbiome revealed by metagenomics and culture.</title>
        <authorList>
            <person name="Gilroy R."/>
            <person name="Ravi A."/>
            <person name="Getino M."/>
            <person name="Pursley I."/>
            <person name="Horton D.L."/>
            <person name="Alikhan N.F."/>
            <person name="Baker D."/>
            <person name="Gharbi K."/>
            <person name="Hall N."/>
            <person name="Watson M."/>
            <person name="Adriaenssens E.M."/>
            <person name="Foster-Nyarko E."/>
            <person name="Jarju S."/>
            <person name="Secka A."/>
            <person name="Antonio M."/>
            <person name="Oren A."/>
            <person name="Chaudhuri R.R."/>
            <person name="La Ragione R."/>
            <person name="Hildebrand F."/>
            <person name="Pallen M.J."/>
        </authorList>
    </citation>
    <scope>NUCLEOTIDE SEQUENCE</scope>
    <source>
        <strain evidence="6">ChiHjej13B12-12457</strain>
    </source>
</reference>
<keyword evidence="2 5" id="KW-0812">Transmembrane</keyword>
<feature type="transmembrane region" description="Helical" evidence="5">
    <location>
        <begin position="99"/>
        <end position="123"/>
    </location>
</feature>
<keyword evidence="3 5" id="KW-1133">Transmembrane helix</keyword>